<evidence type="ECO:0000313" key="2">
    <source>
        <dbReference type="Proteomes" id="UP001222603"/>
    </source>
</evidence>
<organism evidence="1 2">
    <name type="scientific">Bacteroides uniformis</name>
    <dbReference type="NCBI Taxonomy" id="820"/>
    <lineage>
        <taxon>Bacteria</taxon>
        <taxon>Pseudomonadati</taxon>
        <taxon>Bacteroidota</taxon>
        <taxon>Bacteroidia</taxon>
        <taxon>Bacteroidales</taxon>
        <taxon>Bacteroidaceae</taxon>
        <taxon>Bacteroides</taxon>
    </lineage>
</organism>
<dbReference type="Proteomes" id="UP001222603">
    <property type="component" value="Unassembled WGS sequence"/>
</dbReference>
<proteinExistence type="predicted"/>
<sequence length="65" mass="7260">YPKLFPVMVNYSQGEIDTDLGPRRLPFTINEKGNNPTGYAKAVEMLGGPDNGGTRIFWDVDKPNF</sequence>
<keyword evidence="1" id="KW-0449">Lipoprotein</keyword>
<accession>A0AAW6H7N0</accession>
<gene>
    <name evidence="1" type="ORF">POZ10_24065</name>
</gene>
<dbReference type="Gene3D" id="1.25.40.390">
    <property type="match status" value="1"/>
</dbReference>
<feature type="non-terminal residue" evidence="1">
    <location>
        <position position="1"/>
    </location>
</feature>
<dbReference type="AlphaFoldDB" id="A0AAW6H7N0"/>
<reference evidence="1" key="1">
    <citation type="submission" date="2022-10" db="EMBL/GenBank/DDBJ databases">
        <title>Human gut microbiome strain richness.</title>
        <authorList>
            <person name="Chen-Liaw A."/>
        </authorList>
    </citation>
    <scope>NUCLEOTIDE SEQUENCE</scope>
    <source>
        <strain evidence="1">1001713st1_F9_1001713B170221_170320</strain>
    </source>
</reference>
<dbReference type="Pfam" id="PF12741">
    <property type="entry name" value="SusD-like"/>
    <property type="match status" value="1"/>
</dbReference>
<dbReference type="InterPro" id="IPR024302">
    <property type="entry name" value="SusD-like"/>
</dbReference>
<evidence type="ECO:0000313" key="1">
    <source>
        <dbReference type="EMBL" id="MDC1903688.1"/>
    </source>
</evidence>
<name>A0AAW6H7N0_BACUN</name>
<dbReference type="SUPFAM" id="SSF48452">
    <property type="entry name" value="TPR-like"/>
    <property type="match status" value="1"/>
</dbReference>
<dbReference type="RefSeq" id="WP_272202284.1">
    <property type="nucleotide sequence ID" value="NZ_JAQNSI010000667.1"/>
</dbReference>
<dbReference type="InterPro" id="IPR011990">
    <property type="entry name" value="TPR-like_helical_dom_sf"/>
</dbReference>
<comment type="caution">
    <text evidence="1">The sequence shown here is derived from an EMBL/GenBank/DDBJ whole genome shotgun (WGS) entry which is preliminary data.</text>
</comment>
<protein>
    <submittedName>
        <fullName evidence="1">SusD/RagB family nutrient-binding outer membrane lipoprotein</fullName>
    </submittedName>
</protein>
<dbReference type="EMBL" id="JAQNSI010000667">
    <property type="protein sequence ID" value="MDC1903688.1"/>
    <property type="molecule type" value="Genomic_DNA"/>
</dbReference>